<evidence type="ECO:0000313" key="5">
    <source>
        <dbReference type="Proteomes" id="UP000588158"/>
    </source>
</evidence>
<dbReference type="InterPro" id="IPR003593">
    <property type="entry name" value="AAA+_ATPase"/>
</dbReference>
<evidence type="ECO:0000256" key="2">
    <source>
        <dbReference type="ARBA" id="ARBA00022840"/>
    </source>
</evidence>
<reference evidence="4 5" key="1">
    <citation type="submission" date="2020-08" db="EMBL/GenBank/DDBJ databases">
        <title>Sequencing the genomes of 1000 actinobacteria strains.</title>
        <authorList>
            <person name="Klenk H.-P."/>
        </authorList>
    </citation>
    <scope>NUCLEOTIDE SEQUENCE [LARGE SCALE GENOMIC DNA]</scope>
    <source>
        <strain evidence="4 5">DSM 28796</strain>
    </source>
</reference>
<dbReference type="GO" id="GO:0022857">
    <property type="term" value="F:transmembrane transporter activity"/>
    <property type="evidence" value="ECO:0007669"/>
    <property type="project" value="TreeGrafter"/>
</dbReference>
<sequence>MPASRALTATSLHVGYPGEPVIEGVDLEIAPGDAPLGLLGPSGAGKTTLLATLSGEQRPDYGQVMWNGKQVHRLRGRDRRDFRAAVRFVSQYAMTISDPRETVASRLQLAAKEARKGGRTHSVTPEEMLASVGLEERFLSRTMRTLSGGEVQRVALATALSTRPEILVLDEPLTAVDPHSRTRIAGALAATIERLGIGAFIASHDVDLLRRLCPQIAVLGEGRILARGLLDEVLESAEHPVIRELAEAHSEAHTEAARALR</sequence>
<comment type="caution">
    <text evidence="4">The sequence shown here is derived from an EMBL/GenBank/DDBJ whole genome shotgun (WGS) entry which is preliminary data.</text>
</comment>
<proteinExistence type="predicted"/>
<dbReference type="SUPFAM" id="SSF52540">
    <property type="entry name" value="P-loop containing nucleoside triphosphate hydrolases"/>
    <property type="match status" value="1"/>
</dbReference>
<dbReference type="AlphaFoldDB" id="A0A841ACG5"/>
<dbReference type="PROSITE" id="PS50893">
    <property type="entry name" value="ABC_TRANSPORTER_2"/>
    <property type="match status" value="1"/>
</dbReference>
<keyword evidence="1" id="KW-0547">Nucleotide-binding</keyword>
<dbReference type="GO" id="GO:0005524">
    <property type="term" value="F:ATP binding"/>
    <property type="evidence" value="ECO:0007669"/>
    <property type="project" value="UniProtKB-KW"/>
</dbReference>
<dbReference type="InterPro" id="IPR003439">
    <property type="entry name" value="ABC_transporter-like_ATP-bd"/>
</dbReference>
<dbReference type="GO" id="GO:0005886">
    <property type="term" value="C:plasma membrane"/>
    <property type="evidence" value="ECO:0007669"/>
    <property type="project" value="TreeGrafter"/>
</dbReference>
<accession>A0A841ACG5</accession>
<organism evidence="4 5">
    <name type="scientific">Brachybacterium aquaticum</name>
    <dbReference type="NCBI Taxonomy" id="1432564"/>
    <lineage>
        <taxon>Bacteria</taxon>
        <taxon>Bacillati</taxon>
        <taxon>Actinomycetota</taxon>
        <taxon>Actinomycetes</taxon>
        <taxon>Micrococcales</taxon>
        <taxon>Dermabacteraceae</taxon>
        <taxon>Brachybacterium</taxon>
    </lineage>
</organism>
<keyword evidence="2" id="KW-0067">ATP-binding</keyword>
<keyword evidence="5" id="KW-1185">Reference proteome</keyword>
<name>A0A841ACG5_9MICO</name>
<dbReference type="SMART" id="SM00382">
    <property type="entry name" value="AAA"/>
    <property type="match status" value="1"/>
</dbReference>
<evidence type="ECO:0000313" key="4">
    <source>
        <dbReference type="EMBL" id="MBB5831035.1"/>
    </source>
</evidence>
<feature type="domain" description="ABC transporter" evidence="3">
    <location>
        <begin position="7"/>
        <end position="246"/>
    </location>
</feature>
<dbReference type="EMBL" id="JACHLZ010000001">
    <property type="protein sequence ID" value="MBB5831035.1"/>
    <property type="molecule type" value="Genomic_DNA"/>
</dbReference>
<dbReference type="GO" id="GO:0016887">
    <property type="term" value="F:ATP hydrolysis activity"/>
    <property type="evidence" value="ECO:0007669"/>
    <property type="project" value="InterPro"/>
</dbReference>
<dbReference type="Gene3D" id="3.40.50.300">
    <property type="entry name" value="P-loop containing nucleotide triphosphate hydrolases"/>
    <property type="match status" value="1"/>
</dbReference>
<dbReference type="Pfam" id="PF00005">
    <property type="entry name" value="ABC_tran"/>
    <property type="match status" value="1"/>
</dbReference>
<evidence type="ECO:0000259" key="3">
    <source>
        <dbReference type="PROSITE" id="PS50893"/>
    </source>
</evidence>
<dbReference type="PANTHER" id="PTHR24220:SF659">
    <property type="entry name" value="TRANSPORTER, PUTATIVE-RELATED"/>
    <property type="match status" value="1"/>
</dbReference>
<protein>
    <submittedName>
        <fullName evidence="4">ABC-type dipeptide/oligopeptide/nickel transport system ATPase subunit</fullName>
    </submittedName>
</protein>
<dbReference type="PANTHER" id="PTHR24220">
    <property type="entry name" value="IMPORT ATP-BINDING PROTEIN"/>
    <property type="match status" value="1"/>
</dbReference>
<dbReference type="Proteomes" id="UP000588158">
    <property type="component" value="Unassembled WGS sequence"/>
</dbReference>
<dbReference type="InterPro" id="IPR027417">
    <property type="entry name" value="P-loop_NTPase"/>
</dbReference>
<dbReference type="RefSeq" id="WP_184324568.1">
    <property type="nucleotide sequence ID" value="NZ_JACHLZ010000001.1"/>
</dbReference>
<dbReference type="InterPro" id="IPR015854">
    <property type="entry name" value="ABC_transpr_LolD-like"/>
</dbReference>
<gene>
    <name evidence="4" type="ORF">HNR70_000848</name>
</gene>
<evidence type="ECO:0000256" key="1">
    <source>
        <dbReference type="ARBA" id="ARBA00022741"/>
    </source>
</evidence>